<accession>A0A1J4KPZ3</accession>
<evidence type="ECO:0000313" key="1">
    <source>
        <dbReference type="EMBL" id="OHT13377.1"/>
    </source>
</evidence>
<protein>
    <submittedName>
        <fullName evidence="1">Uncharacterized protein</fullName>
    </submittedName>
</protein>
<sequence length="161" mass="19000">MRRLCVKKNRYTITNKDQQTPLFQVKPIDNPESNFANYFRGVAKREDMKPELNCKFLAIQMPSGIYIYEWFPRTTKFSIIKSFVLAMNVNNDLNIAKNSDPLKNFDIRFADLFNEKNIFSDDDEIEQVSKLARSAKPWRNDLNILSQNRIFVKVLMIPKKK</sequence>
<organism evidence="1 2">
    <name type="scientific">Tritrichomonas foetus</name>
    <dbReference type="NCBI Taxonomy" id="1144522"/>
    <lineage>
        <taxon>Eukaryota</taxon>
        <taxon>Metamonada</taxon>
        <taxon>Parabasalia</taxon>
        <taxon>Tritrichomonadida</taxon>
        <taxon>Tritrichomonadidae</taxon>
        <taxon>Tritrichomonas</taxon>
    </lineage>
</organism>
<reference evidence="1" key="1">
    <citation type="submission" date="2016-10" db="EMBL/GenBank/DDBJ databases">
        <authorList>
            <person name="Benchimol M."/>
            <person name="Almeida L.G."/>
            <person name="Vasconcelos A.T."/>
            <person name="Perreira-Neves A."/>
            <person name="Rosa I.A."/>
            <person name="Tasca T."/>
            <person name="Bogo M.R."/>
            <person name="de Souza W."/>
        </authorList>
    </citation>
    <scope>NUCLEOTIDE SEQUENCE [LARGE SCALE GENOMIC DNA]</scope>
    <source>
        <strain evidence="1">K</strain>
    </source>
</reference>
<comment type="caution">
    <text evidence="1">The sequence shown here is derived from an EMBL/GenBank/DDBJ whole genome shotgun (WGS) entry which is preliminary data.</text>
</comment>
<evidence type="ECO:0000313" key="2">
    <source>
        <dbReference type="Proteomes" id="UP000179807"/>
    </source>
</evidence>
<dbReference type="VEuPathDB" id="TrichDB:TRFO_16468"/>
<proteinExistence type="predicted"/>
<name>A0A1J4KPZ3_9EUKA</name>
<keyword evidence="2" id="KW-1185">Reference proteome</keyword>
<dbReference type="GeneID" id="94833695"/>
<dbReference type="RefSeq" id="XP_068366513.1">
    <property type="nucleotide sequence ID" value="XM_068498991.1"/>
</dbReference>
<gene>
    <name evidence="1" type="ORF">TRFO_16468</name>
</gene>
<dbReference type="EMBL" id="MLAK01000533">
    <property type="protein sequence ID" value="OHT13377.1"/>
    <property type="molecule type" value="Genomic_DNA"/>
</dbReference>
<dbReference type="AlphaFoldDB" id="A0A1J4KPZ3"/>
<dbReference type="Proteomes" id="UP000179807">
    <property type="component" value="Unassembled WGS sequence"/>
</dbReference>